<accession>A0A9W4DWV0</accession>
<dbReference type="RefSeq" id="WP_251496092.1">
    <property type="nucleotide sequence ID" value="NZ_CAJSLV010000080.1"/>
</dbReference>
<gene>
    <name evidence="1" type="ORF">SCOCK_490027</name>
</gene>
<protein>
    <submittedName>
        <fullName evidence="1">Uncharacterized protein</fullName>
    </submittedName>
</protein>
<comment type="caution">
    <text evidence="1">The sequence shown here is derived from an EMBL/GenBank/DDBJ whole genome shotgun (WGS) entry which is preliminary data.</text>
</comment>
<evidence type="ECO:0000313" key="2">
    <source>
        <dbReference type="Proteomes" id="UP001152519"/>
    </source>
</evidence>
<dbReference type="AlphaFoldDB" id="A0A9W4DWV0"/>
<sequence>MQPARPTLRTLREDLKLPLPSARKPLDELDHPLLAKARELFGDDETSHERIRAIDDEVLFKIKIQRWRGAAWIDKDLDLPWLVAAGQREDGSLDDFYAALETSARAARARHNADHRRSLAGKTYVGHLLPDQDDRDRYQLEADTRLVRRLASAIRDLTRGSLHDGHEHAVDFATFRLGVLVRAEDGHETYVAVRITGSVPDDLTAVVLRHVPGCEPTDWYPEYALPSRSLLPAEQAWSTLMDPKAAAELLNEE</sequence>
<reference evidence="1" key="1">
    <citation type="submission" date="2021-05" db="EMBL/GenBank/DDBJ databases">
        <authorList>
            <person name="Arsene-Ploetze F."/>
        </authorList>
    </citation>
    <scope>NUCLEOTIDE SEQUENCE</scope>
    <source>
        <strain evidence="1">DSM 42138</strain>
    </source>
</reference>
<keyword evidence="2" id="KW-1185">Reference proteome</keyword>
<organism evidence="1 2">
    <name type="scientific">Actinacidiphila cocklensis</name>
    <dbReference type="NCBI Taxonomy" id="887465"/>
    <lineage>
        <taxon>Bacteria</taxon>
        <taxon>Bacillati</taxon>
        <taxon>Actinomycetota</taxon>
        <taxon>Actinomycetes</taxon>
        <taxon>Kitasatosporales</taxon>
        <taxon>Streptomycetaceae</taxon>
        <taxon>Actinacidiphila</taxon>
    </lineage>
</organism>
<name>A0A9W4DWV0_9ACTN</name>
<proteinExistence type="predicted"/>
<dbReference type="Proteomes" id="UP001152519">
    <property type="component" value="Unassembled WGS sequence"/>
</dbReference>
<evidence type="ECO:0000313" key="1">
    <source>
        <dbReference type="EMBL" id="CAG6396914.1"/>
    </source>
</evidence>
<dbReference type="EMBL" id="CAJSLV010000080">
    <property type="protein sequence ID" value="CAG6396914.1"/>
    <property type="molecule type" value="Genomic_DNA"/>
</dbReference>